<sequence length="85" mass="9639">MTIALLHETIASELEPGRRRLTPVHFNGDGMHYLGRGGLHHGLVGRINDDDGVKIDRPTHEHERMHMARVEAKAGWATRQTRRVV</sequence>
<evidence type="ECO:0000313" key="1">
    <source>
        <dbReference type="EMBL" id="PPQ94522.1"/>
    </source>
</evidence>
<protein>
    <submittedName>
        <fullName evidence="1">Uncharacterized protein</fullName>
    </submittedName>
</protein>
<name>A0A409XUL5_PSICY</name>
<dbReference type="EMBL" id="NHYD01000325">
    <property type="protein sequence ID" value="PPQ94522.1"/>
    <property type="molecule type" value="Genomic_DNA"/>
</dbReference>
<keyword evidence="2" id="KW-1185">Reference proteome</keyword>
<dbReference type="Proteomes" id="UP000283269">
    <property type="component" value="Unassembled WGS sequence"/>
</dbReference>
<dbReference type="AlphaFoldDB" id="A0A409XUL5"/>
<gene>
    <name evidence="1" type="ORF">CVT25_014176</name>
</gene>
<accession>A0A409XUL5</accession>
<reference evidence="1 2" key="1">
    <citation type="journal article" date="2018" name="Evol. Lett.">
        <title>Horizontal gene cluster transfer increased hallucinogenic mushroom diversity.</title>
        <authorList>
            <person name="Reynolds H.T."/>
            <person name="Vijayakumar V."/>
            <person name="Gluck-Thaler E."/>
            <person name="Korotkin H.B."/>
            <person name="Matheny P.B."/>
            <person name="Slot J.C."/>
        </authorList>
    </citation>
    <scope>NUCLEOTIDE SEQUENCE [LARGE SCALE GENOMIC DNA]</scope>
    <source>
        <strain evidence="1 2">2631</strain>
    </source>
</reference>
<comment type="caution">
    <text evidence="1">The sequence shown here is derived from an EMBL/GenBank/DDBJ whole genome shotgun (WGS) entry which is preliminary data.</text>
</comment>
<organism evidence="1 2">
    <name type="scientific">Psilocybe cyanescens</name>
    <dbReference type="NCBI Taxonomy" id="93625"/>
    <lineage>
        <taxon>Eukaryota</taxon>
        <taxon>Fungi</taxon>
        <taxon>Dikarya</taxon>
        <taxon>Basidiomycota</taxon>
        <taxon>Agaricomycotina</taxon>
        <taxon>Agaricomycetes</taxon>
        <taxon>Agaricomycetidae</taxon>
        <taxon>Agaricales</taxon>
        <taxon>Agaricineae</taxon>
        <taxon>Strophariaceae</taxon>
        <taxon>Psilocybe</taxon>
    </lineage>
</organism>
<evidence type="ECO:0000313" key="2">
    <source>
        <dbReference type="Proteomes" id="UP000283269"/>
    </source>
</evidence>
<proteinExistence type="predicted"/>
<dbReference type="InParanoid" id="A0A409XUL5"/>